<gene>
    <name evidence="2" type="ORF">H7849_08580</name>
</gene>
<name>A0A7G8BN26_9BACT</name>
<reference evidence="2 3" key="1">
    <citation type="submission" date="2020-08" db="EMBL/GenBank/DDBJ databases">
        <title>Edaphobacter telluris sp. nov. and Acidobacterium dinghuensis sp. nov., two acidobacteria isolated from forest soil.</title>
        <authorList>
            <person name="Fu J."/>
            <person name="Qiu L."/>
        </authorList>
    </citation>
    <scope>NUCLEOTIDE SEQUENCE [LARGE SCALE GENOMIC DNA]</scope>
    <source>
        <strain evidence="2">4Y35</strain>
    </source>
</reference>
<dbReference type="AlphaFoldDB" id="A0A7G8BN26"/>
<dbReference type="EMBL" id="CP060394">
    <property type="protein sequence ID" value="QNI33946.1"/>
    <property type="molecule type" value="Genomic_DNA"/>
</dbReference>
<dbReference type="InterPro" id="IPR011042">
    <property type="entry name" value="6-blade_b-propeller_TolB-like"/>
</dbReference>
<protein>
    <submittedName>
        <fullName evidence="2">PD40 domain-containing protein</fullName>
    </submittedName>
</protein>
<feature type="chain" id="PRO_5028912984" evidence="1">
    <location>
        <begin position="21"/>
        <end position="359"/>
    </location>
</feature>
<keyword evidence="1" id="KW-0732">Signal</keyword>
<dbReference type="RefSeq" id="WP_186745711.1">
    <property type="nucleotide sequence ID" value="NZ_CP060394.1"/>
</dbReference>
<dbReference type="Pfam" id="PF07676">
    <property type="entry name" value="PD40"/>
    <property type="match status" value="1"/>
</dbReference>
<dbReference type="InterPro" id="IPR011659">
    <property type="entry name" value="WD40"/>
</dbReference>
<accession>A0A7G8BN26</accession>
<evidence type="ECO:0000313" key="2">
    <source>
        <dbReference type="EMBL" id="QNI33946.1"/>
    </source>
</evidence>
<dbReference type="Proteomes" id="UP000515312">
    <property type="component" value="Chromosome"/>
</dbReference>
<proteinExistence type="predicted"/>
<sequence>MRHQIAACVLFIGSVGGAAAAQQHETQLFELNAYEPVPSPDGKLIAYVLTGRKVEMFAGLGRSHLQSDVRFCDPSGQALQGSNIEGFLGEWLSNSSAVVGYRDWRFALLSPSGSRESDSMLRGRDMKTMLPRLPERVAYLSKLGKFVWLEYTDTSTVLQTTAGPMAEFEGMPVRTSAVIVPSPDERYLSMGETDAGHSLWVYDTKEKTLANLGSLTIHPDPGWDYFKPGWNPWFADGKHLAFFSGTSLYITSPNGKERRELLKADHGGLAIPSPDGTLVAYATFSPRPRNGRKDVDFWGGSSLWIAPSGGGVPRQVTNTSEDETYDLRWLTRESLIFDRIGEVIFNGHARIWTVPIGNR</sequence>
<feature type="signal peptide" evidence="1">
    <location>
        <begin position="1"/>
        <end position="20"/>
    </location>
</feature>
<keyword evidence="3" id="KW-1185">Reference proteome</keyword>
<dbReference type="KEGG" id="adin:H7849_08580"/>
<dbReference type="Gene3D" id="2.120.10.30">
    <property type="entry name" value="TolB, C-terminal domain"/>
    <property type="match status" value="1"/>
</dbReference>
<organism evidence="2 3">
    <name type="scientific">Alloacidobacterium dinghuense</name>
    <dbReference type="NCBI Taxonomy" id="2763107"/>
    <lineage>
        <taxon>Bacteria</taxon>
        <taxon>Pseudomonadati</taxon>
        <taxon>Acidobacteriota</taxon>
        <taxon>Terriglobia</taxon>
        <taxon>Terriglobales</taxon>
        <taxon>Acidobacteriaceae</taxon>
        <taxon>Alloacidobacterium</taxon>
    </lineage>
</organism>
<dbReference type="SUPFAM" id="SSF82171">
    <property type="entry name" value="DPP6 N-terminal domain-like"/>
    <property type="match status" value="1"/>
</dbReference>
<evidence type="ECO:0000256" key="1">
    <source>
        <dbReference type="SAM" id="SignalP"/>
    </source>
</evidence>
<evidence type="ECO:0000313" key="3">
    <source>
        <dbReference type="Proteomes" id="UP000515312"/>
    </source>
</evidence>